<geneLocation type="plasmid" evidence="1">
    <name>p1</name>
</geneLocation>
<dbReference type="Proteomes" id="UP000298596">
    <property type="component" value="Plasmid p1"/>
</dbReference>
<gene>
    <name evidence="1" type="ORF">D3867_15110</name>
</gene>
<keyword evidence="1" id="KW-0614">Plasmid</keyword>
<name>A0A4D8QB71_AZOBR</name>
<evidence type="ECO:0000313" key="1">
    <source>
        <dbReference type="EMBL" id="QCO03402.1"/>
    </source>
</evidence>
<dbReference type="AlphaFoldDB" id="A0A4D8QB71"/>
<organism evidence="1 2">
    <name type="scientific">Azospirillum brasilense</name>
    <dbReference type="NCBI Taxonomy" id="192"/>
    <lineage>
        <taxon>Bacteria</taxon>
        <taxon>Pseudomonadati</taxon>
        <taxon>Pseudomonadota</taxon>
        <taxon>Alphaproteobacteria</taxon>
        <taxon>Rhodospirillales</taxon>
        <taxon>Azospirillaceae</taxon>
        <taxon>Azospirillum</taxon>
    </lineage>
</organism>
<dbReference type="EMBL" id="CP032331">
    <property type="protein sequence ID" value="QCO03402.1"/>
    <property type="molecule type" value="Genomic_DNA"/>
</dbReference>
<proteinExistence type="predicted"/>
<protein>
    <submittedName>
        <fullName evidence="1">Uncharacterized protein</fullName>
    </submittedName>
</protein>
<accession>A0A4D8QB71</accession>
<sequence length="127" mass="14534">MARTHSASDIARFLKAAGRPDPLPLKKLEFMLERQEAERTSTMLRFDHDTHVIRIINDSYGHLTVTVRERQPGAETLTFRFPKTRRIPRNQRKPRPRRATVYTFKGAGRLWDLAVEPGCAIPPAGEA</sequence>
<evidence type="ECO:0000313" key="2">
    <source>
        <dbReference type="Proteomes" id="UP000298596"/>
    </source>
</evidence>
<reference evidence="1 2" key="1">
    <citation type="submission" date="2018-09" db="EMBL/GenBank/DDBJ databases">
        <title>Whole genome based analysis of evolution and adaptive divergence in Indian and Brazilian strains of Azospirillum brasilense.</title>
        <authorList>
            <person name="Singh C."/>
            <person name="Tripathi A.K."/>
        </authorList>
    </citation>
    <scope>NUCLEOTIDE SEQUENCE [LARGE SCALE GENOMIC DNA]</scope>
    <source>
        <strain evidence="1 2">MTCC4036</strain>
        <plasmid evidence="1 2">p1</plasmid>
    </source>
</reference>